<dbReference type="AlphaFoldDB" id="A0AAV2ZDA9"/>
<dbReference type="InterPro" id="IPR000037">
    <property type="entry name" value="SsrA-bd_prot"/>
</dbReference>
<dbReference type="Proteomes" id="UP001146120">
    <property type="component" value="Unassembled WGS sequence"/>
</dbReference>
<name>A0AAV2ZDA9_9STRA</name>
<evidence type="ECO:0008006" key="5">
    <source>
        <dbReference type="Google" id="ProtNLM"/>
    </source>
</evidence>
<dbReference type="Pfam" id="PF01668">
    <property type="entry name" value="SmpB"/>
    <property type="match status" value="1"/>
</dbReference>
<organism evidence="3 4">
    <name type="scientific">Lagenidium giganteum</name>
    <dbReference type="NCBI Taxonomy" id="4803"/>
    <lineage>
        <taxon>Eukaryota</taxon>
        <taxon>Sar</taxon>
        <taxon>Stramenopiles</taxon>
        <taxon>Oomycota</taxon>
        <taxon>Peronosporomycetes</taxon>
        <taxon>Pythiales</taxon>
        <taxon>Pythiaceae</taxon>
    </lineage>
</organism>
<comment type="caution">
    <text evidence="3">The sequence shown here is derived from an EMBL/GenBank/DDBJ whole genome shotgun (WGS) entry which is preliminary data.</text>
</comment>
<dbReference type="Gene3D" id="2.40.280.10">
    <property type="match status" value="1"/>
</dbReference>
<dbReference type="SUPFAM" id="SSF74982">
    <property type="entry name" value="Small protein B (SmpB)"/>
    <property type="match status" value="1"/>
</dbReference>
<reference evidence="3" key="1">
    <citation type="submission" date="2022-11" db="EMBL/GenBank/DDBJ databases">
        <authorList>
            <person name="Morgan W.R."/>
            <person name="Tartar A."/>
        </authorList>
    </citation>
    <scope>NUCLEOTIDE SEQUENCE</scope>
    <source>
        <strain evidence="3">ARSEF 373</strain>
    </source>
</reference>
<protein>
    <recommendedName>
        <fullName evidence="5">SsrA-binding protein</fullName>
    </recommendedName>
</protein>
<accession>A0AAV2ZDA9</accession>
<keyword evidence="2" id="KW-0694">RNA-binding</keyword>
<dbReference type="GO" id="GO:0003723">
    <property type="term" value="F:RNA binding"/>
    <property type="evidence" value="ECO:0007669"/>
    <property type="project" value="UniProtKB-KW"/>
</dbReference>
<sequence>MAALLVRRVAVHGVARQTPVQRVGGWPSVLTRGVRNYPIQLLCRNQQFLRKVTSKSYEVEREWNLGIVLQPSEVKSLRARNCDLSAAFAAFYKNELYLHQCHIPVWRQGLLGRPEPMRVRKLLAHRSELKKLEELASEPNAELIPMRVEVGNTGWIKVVVAHCYKRSKIDNRKRDDEREAKRALRDW</sequence>
<gene>
    <name evidence="3" type="ORF">N0F65_009511</name>
</gene>
<dbReference type="EMBL" id="DAKRPA010000010">
    <property type="protein sequence ID" value="DBA04276.1"/>
    <property type="molecule type" value="Genomic_DNA"/>
</dbReference>
<evidence type="ECO:0000313" key="4">
    <source>
        <dbReference type="Proteomes" id="UP001146120"/>
    </source>
</evidence>
<reference evidence="3" key="2">
    <citation type="journal article" date="2023" name="Microbiol Resour">
        <title>Decontamination and Annotation of the Draft Genome Sequence of the Oomycete Lagenidium giganteum ARSEF 373.</title>
        <authorList>
            <person name="Morgan W.R."/>
            <person name="Tartar A."/>
        </authorList>
    </citation>
    <scope>NUCLEOTIDE SEQUENCE</scope>
    <source>
        <strain evidence="3">ARSEF 373</strain>
    </source>
</reference>
<keyword evidence="4" id="KW-1185">Reference proteome</keyword>
<evidence type="ECO:0000313" key="3">
    <source>
        <dbReference type="EMBL" id="DBA04276.1"/>
    </source>
</evidence>
<dbReference type="GO" id="GO:0070930">
    <property type="term" value="P:trans-translation-dependent protein tagging"/>
    <property type="evidence" value="ECO:0007669"/>
    <property type="project" value="TreeGrafter"/>
</dbReference>
<dbReference type="PANTHER" id="PTHR30308">
    <property type="entry name" value="TMRNA-BINDING COMPONENT OF TRANS-TRANSLATION TAGGING COMPLEX"/>
    <property type="match status" value="1"/>
</dbReference>
<dbReference type="InterPro" id="IPR023620">
    <property type="entry name" value="SmpB"/>
</dbReference>
<evidence type="ECO:0000256" key="1">
    <source>
        <dbReference type="ARBA" id="ARBA00022490"/>
    </source>
</evidence>
<dbReference type="PANTHER" id="PTHR30308:SF2">
    <property type="entry name" value="SSRA-BINDING PROTEIN"/>
    <property type="match status" value="1"/>
</dbReference>
<evidence type="ECO:0000256" key="2">
    <source>
        <dbReference type="ARBA" id="ARBA00022884"/>
    </source>
</evidence>
<keyword evidence="1" id="KW-0963">Cytoplasm</keyword>
<dbReference type="GO" id="GO:0005829">
    <property type="term" value="C:cytosol"/>
    <property type="evidence" value="ECO:0007669"/>
    <property type="project" value="TreeGrafter"/>
</dbReference>
<proteinExistence type="predicted"/>